<dbReference type="PANTHER" id="PTHR31272:SF4">
    <property type="entry name" value="CYTOCHROME C-TYPE BIOGENESIS PROTEIN HI_1454-RELATED"/>
    <property type="match status" value="1"/>
</dbReference>
<accession>A0A5Q3QA69</accession>
<feature type="transmembrane region" description="Helical" evidence="6">
    <location>
        <begin position="164"/>
        <end position="184"/>
    </location>
</feature>
<protein>
    <submittedName>
        <fullName evidence="8">Cytochrome C biogenesis protein</fullName>
    </submittedName>
</protein>
<keyword evidence="3 6" id="KW-0812">Transmembrane</keyword>
<feature type="transmembrane region" description="Helical" evidence="6">
    <location>
        <begin position="53"/>
        <end position="78"/>
    </location>
</feature>
<organism evidence="8 9">
    <name type="scientific">Allosaccharopolyspora coralli</name>
    <dbReference type="NCBI Taxonomy" id="2665642"/>
    <lineage>
        <taxon>Bacteria</taxon>
        <taxon>Bacillati</taxon>
        <taxon>Actinomycetota</taxon>
        <taxon>Actinomycetes</taxon>
        <taxon>Pseudonocardiales</taxon>
        <taxon>Pseudonocardiaceae</taxon>
        <taxon>Allosaccharopolyspora</taxon>
    </lineage>
</organism>
<evidence type="ECO:0000259" key="7">
    <source>
        <dbReference type="Pfam" id="PF02683"/>
    </source>
</evidence>
<dbReference type="EMBL" id="CP045929">
    <property type="protein sequence ID" value="QGK70256.1"/>
    <property type="molecule type" value="Genomic_DNA"/>
</dbReference>
<dbReference type="KEGG" id="sace:GIY23_12615"/>
<dbReference type="PANTHER" id="PTHR31272">
    <property type="entry name" value="CYTOCHROME C-TYPE BIOGENESIS PROTEIN HI_1454-RELATED"/>
    <property type="match status" value="1"/>
</dbReference>
<name>A0A5Q3QA69_9PSEU</name>
<evidence type="ECO:0000256" key="2">
    <source>
        <dbReference type="ARBA" id="ARBA00006143"/>
    </source>
</evidence>
<gene>
    <name evidence="8" type="ORF">GIY23_12615</name>
</gene>
<evidence type="ECO:0000256" key="6">
    <source>
        <dbReference type="SAM" id="Phobius"/>
    </source>
</evidence>
<comment type="subcellular location">
    <subcellularLocation>
        <location evidence="1">Membrane</location>
        <topology evidence="1">Multi-pass membrane protein</topology>
    </subcellularLocation>
</comment>
<reference evidence="9" key="1">
    <citation type="submission" date="2019-11" db="EMBL/GenBank/DDBJ databases">
        <title>The complete genome sequence of Saccharopolyspora sp. E2A.</title>
        <authorList>
            <person name="Zhang G."/>
        </authorList>
    </citation>
    <scope>NUCLEOTIDE SEQUENCE [LARGE SCALE GENOMIC DNA]</scope>
    <source>
        <strain evidence="9">E2A</strain>
    </source>
</reference>
<evidence type="ECO:0000256" key="5">
    <source>
        <dbReference type="ARBA" id="ARBA00023136"/>
    </source>
</evidence>
<sequence length="242" mass="25173">MELFALASLAMVAGLVSFSSPCTLPLLPGYLSFVSGLSPGASPTPTDRRRTLLGALLFVIGFSAVFAALGATSSLLGLALAQHRPVVDQVAGVIILLMAASMLGLLRIPRLQRELRFNLVRISRGPAGAPLLGAAFALGWTPCVGPVLASILSTAATTTTATQGSLLLLAYSAGLGVPFVLLATGVNTGKDRFAWLRRHTRHMEIAGGALLAMMGVAIMTGSWTALMSQMLAFYAQLGWPPL</sequence>
<evidence type="ECO:0000256" key="4">
    <source>
        <dbReference type="ARBA" id="ARBA00022989"/>
    </source>
</evidence>
<evidence type="ECO:0000313" key="9">
    <source>
        <dbReference type="Proteomes" id="UP000371041"/>
    </source>
</evidence>
<proteinExistence type="inferred from homology"/>
<dbReference type="Proteomes" id="UP000371041">
    <property type="component" value="Chromosome"/>
</dbReference>
<feature type="domain" description="Cytochrome C biogenesis protein transmembrane" evidence="7">
    <location>
        <begin position="7"/>
        <end position="193"/>
    </location>
</feature>
<dbReference type="InterPro" id="IPR051790">
    <property type="entry name" value="Cytochrome_c-biogenesis_DsbD"/>
</dbReference>
<feature type="transmembrane region" description="Helical" evidence="6">
    <location>
        <begin position="129"/>
        <end position="152"/>
    </location>
</feature>
<keyword evidence="5 6" id="KW-0472">Membrane</keyword>
<comment type="similarity">
    <text evidence="2">Belongs to the DsbD family.</text>
</comment>
<keyword evidence="9" id="KW-1185">Reference proteome</keyword>
<dbReference type="Pfam" id="PF02683">
    <property type="entry name" value="DsbD_TM"/>
    <property type="match status" value="1"/>
</dbReference>
<feature type="transmembrane region" description="Helical" evidence="6">
    <location>
        <begin position="90"/>
        <end position="108"/>
    </location>
</feature>
<feature type="transmembrane region" description="Helical" evidence="6">
    <location>
        <begin position="205"/>
        <end position="226"/>
    </location>
</feature>
<dbReference type="GO" id="GO:0017004">
    <property type="term" value="P:cytochrome complex assembly"/>
    <property type="evidence" value="ECO:0007669"/>
    <property type="project" value="InterPro"/>
</dbReference>
<dbReference type="AlphaFoldDB" id="A0A5Q3QA69"/>
<evidence type="ECO:0000256" key="1">
    <source>
        <dbReference type="ARBA" id="ARBA00004141"/>
    </source>
</evidence>
<dbReference type="RefSeq" id="WP_154076840.1">
    <property type="nucleotide sequence ID" value="NZ_CP045929.1"/>
</dbReference>
<keyword evidence="4 6" id="KW-1133">Transmembrane helix</keyword>
<dbReference type="InterPro" id="IPR003834">
    <property type="entry name" value="Cyt_c_assmbl_TM_dom"/>
</dbReference>
<evidence type="ECO:0000256" key="3">
    <source>
        <dbReference type="ARBA" id="ARBA00022692"/>
    </source>
</evidence>
<dbReference type="GO" id="GO:0016020">
    <property type="term" value="C:membrane"/>
    <property type="evidence" value="ECO:0007669"/>
    <property type="project" value="UniProtKB-SubCell"/>
</dbReference>
<evidence type="ECO:0000313" key="8">
    <source>
        <dbReference type="EMBL" id="QGK70256.1"/>
    </source>
</evidence>